<dbReference type="InterPro" id="IPR055348">
    <property type="entry name" value="DctQ"/>
</dbReference>
<evidence type="ECO:0000256" key="8">
    <source>
        <dbReference type="ARBA" id="ARBA00038436"/>
    </source>
</evidence>
<dbReference type="GO" id="GO:0022857">
    <property type="term" value="F:transmembrane transporter activity"/>
    <property type="evidence" value="ECO:0007669"/>
    <property type="project" value="UniProtKB-UniRule"/>
</dbReference>
<keyword evidence="7 9" id="KW-0472">Membrane</keyword>
<dbReference type="InterPro" id="IPR007387">
    <property type="entry name" value="TRAP_DctQ"/>
</dbReference>
<evidence type="ECO:0000256" key="7">
    <source>
        <dbReference type="ARBA" id="ARBA00023136"/>
    </source>
</evidence>
<dbReference type="PANTHER" id="PTHR35011">
    <property type="entry name" value="2,3-DIKETO-L-GULONATE TRAP TRANSPORTER SMALL PERMEASE PROTEIN YIAM"/>
    <property type="match status" value="1"/>
</dbReference>
<sequence length="185" mass="19738">MDADRRADGRQGAGGDREAVPASFLLGRLVDWMARICGALSTVLLLVILAIVTYAVVRRYVFNAPLLWSDELNGYLLVAMVMLGAAEALRRGDHIAIDLLAGRLAGRHARALEVWGNLAVIVFAAALGWSAWGSISFAYDFGSYSSGHLEMAMWIPMLPVLAGSVLLMLAAAVRVVDALAGQGRA</sequence>
<evidence type="ECO:0000313" key="11">
    <source>
        <dbReference type="EMBL" id="MEJ8570089.1"/>
    </source>
</evidence>
<protein>
    <recommendedName>
        <fullName evidence="9">TRAP transporter small permease protein</fullName>
    </recommendedName>
</protein>
<evidence type="ECO:0000256" key="6">
    <source>
        <dbReference type="ARBA" id="ARBA00022989"/>
    </source>
</evidence>
<feature type="domain" description="Tripartite ATP-independent periplasmic transporters DctQ component" evidence="10">
    <location>
        <begin position="48"/>
        <end position="179"/>
    </location>
</feature>
<dbReference type="AlphaFoldDB" id="A0AAW9RA55"/>
<keyword evidence="6 9" id="KW-1133">Transmembrane helix</keyword>
<keyword evidence="4 9" id="KW-0997">Cell inner membrane</keyword>
<evidence type="ECO:0000259" key="10">
    <source>
        <dbReference type="Pfam" id="PF04290"/>
    </source>
</evidence>
<keyword evidence="3" id="KW-1003">Cell membrane</keyword>
<evidence type="ECO:0000256" key="4">
    <source>
        <dbReference type="ARBA" id="ARBA00022519"/>
    </source>
</evidence>
<comment type="similarity">
    <text evidence="8 9">Belongs to the TRAP transporter small permease family.</text>
</comment>
<dbReference type="Proteomes" id="UP001378188">
    <property type="component" value="Unassembled WGS sequence"/>
</dbReference>
<dbReference type="GO" id="GO:0015740">
    <property type="term" value="P:C4-dicarboxylate transport"/>
    <property type="evidence" value="ECO:0007669"/>
    <property type="project" value="TreeGrafter"/>
</dbReference>
<evidence type="ECO:0000256" key="9">
    <source>
        <dbReference type="RuleBase" id="RU369079"/>
    </source>
</evidence>
<name>A0AAW9RA55_9HYPH</name>
<dbReference type="GO" id="GO:0005886">
    <property type="term" value="C:plasma membrane"/>
    <property type="evidence" value="ECO:0007669"/>
    <property type="project" value="UniProtKB-SubCell"/>
</dbReference>
<keyword evidence="2 9" id="KW-0813">Transport</keyword>
<keyword evidence="5 9" id="KW-0812">Transmembrane</keyword>
<comment type="subcellular location">
    <subcellularLocation>
        <location evidence="1 9">Cell inner membrane</location>
        <topology evidence="1 9">Multi-pass membrane protein</topology>
    </subcellularLocation>
</comment>
<gene>
    <name evidence="11" type="ORF">V3328_01285</name>
</gene>
<dbReference type="RefSeq" id="WP_340327828.1">
    <property type="nucleotide sequence ID" value="NZ_JAZHOF010000001.1"/>
</dbReference>
<evidence type="ECO:0000313" key="12">
    <source>
        <dbReference type="Proteomes" id="UP001378188"/>
    </source>
</evidence>
<evidence type="ECO:0000256" key="2">
    <source>
        <dbReference type="ARBA" id="ARBA00022448"/>
    </source>
</evidence>
<dbReference type="PANTHER" id="PTHR35011:SF10">
    <property type="entry name" value="TRAP TRANSPORTER SMALL PERMEASE PROTEIN"/>
    <property type="match status" value="1"/>
</dbReference>
<comment type="subunit">
    <text evidence="9">The complex comprises the extracytoplasmic solute receptor protein and the two transmembrane proteins.</text>
</comment>
<dbReference type="Pfam" id="PF04290">
    <property type="entry name" value="DctQ"/>
    <property type="match status" value="1"/>
</dbReference>
<proteinExistence type="inferred from homology"/>
<dbReference type="EMBL" id="JAZHOF010000001">
    <property type="protein sequence ID" value="MEJ8570089.1"/>
    <property type="molecule type" value="Genomic_DNA"/>
</dbReference>
<feature type="transmembrane region" description="Helical" evidence="9">
    <location>
        <begin position="111"/>
        <end position="132"/>
    </location>
</feature>
<feature type="transmembrane region" description="Helical" evidence="9">
    <location>
        <begin position="36"/>
        <end position="57"/>
    </location>
</feature>
<feature type="transmembrane region" description="Helical" evidence="9">
    <location>
        <begin position="72"/>
        <end position="90"/>
    </location>
</feature>
<comment type="function">
    <text evidence="9">Part of the tripartite ATP-independent periplasmic (TRAP) transport system.</text>
</comment>
<feature type="transmembrane region" description="Helical" evidence="9">
    <location>
        <begin position="152"/>
        <end position="176"/>
    </location>
</feature>
<organism evidence="11 12">
    <name type="scientific">Microbaculum marinum</name>
    <dbReference type="NCBI Taxonomy" id="1764581"/>
    <lineage>
        <taxon>Bacteria</taxon>
        <taxon>Pseudomonadati</taxon>
        <taxon>Pseudomonadota</taxon>
        <taxon>Alphaproteobacteria</taxon>
        <taxon>Hyphomicrobiales</taxon>
        <taxon>Tepidamorphaceae</taxon>
        <taxon>Microbaculum</taxon>
    </lineage>
</organism>
<keyword evidence="12" id="KW-1185">Reference proteome</keyword>
<comment type="caution">
    <text evidence="11">The sequence shown here is derived from an EMBL/GenBank/DDBJ whole genome shotgun (WGS) entry which is preliminary data.</text>
</comment>
<evidence type="ECO:0000256" key="5">
    <source>
        <dbReference type="ARBA" id="ARBA00022692"/>
    </source>
</evidence>
<accession>A0AAW9RA55</accession>
<reference evidence="11 12" key="1">
    <citation type="submission" date="2024-02" db="EMBL/GenBank/DDBJ databases">
        <title>Genome analysis and characterization of Microbaculum marinisediminis sp. nov., isolated from marine sediment.</title>
        <authorList>
            <person name="Du Z.-J."/>
            <person name="Ye Y.-Q."/>
            <person name="Zhang Z.-R."/>
            <person name="Yuan S.-M."/>
            <person name="Zhang X.-Y."/>
        </authorList>
    </citation>
    <scope>NUCLEOTIDE SEQUENCE [LARGE SCALE GENOMIC DNA]</scope>
    <source>
        <strain evidence="11 12">SDUM1044001</strain>
    </source>
</reference>
<evidence type="ECO:0000256" key="1">
    <source>
        <dbReference type="ARBA" id="ARBA00004429"/>
    </source>
</evidence>
<evidence type="ECO:0000256" key="3">
    <source>
        <dbReference type="ARBA" id="ARBA00022475"/>
    </source>
</evidence>